<comment type="function">
    <text evidence="8">Acts on ADP-mannose and ADP-glucose as well as ADP-ribose. Prevents glycogen biosynthesis. The reaction catalyzed by this enzyme is a limiting step of the gluconeogenic process.</text>
</comment>
<keyword evidence="5 13" id="KW-0479">Metal-binding</keyword>
<evidence type="ECO:0000256" key="6">
    <source>
        <dbReference type="ARBA" id="ARBA00022801"/>
    </source>
</evidence>
<name>A0A0A8UKH3_LEGHA</name>
<dbReference type="AlphaFoldDB" id="A0A0A8UKH3"/>
<evidence type="ECO:0000256" key="13">
    <source>
        <dbReference type="PIRSR" id="PIRSR604385-2"/>
    </source>
</evidence>
<comment type="similarity">
    <text evidence="2">Belongs to the Nudix hydrolase family. NudF subfamily.</text>
</comment>
<dbReference type="GO" id="GO:0019693">
    <property type="term" value="P:ribose phosphate metabolic process"/>
    <property type="evidence" value="ECO:0007669"/>
    <property type="project" value="TreeGrafter"/>
</dbReference>
<keyword evidence="17" id="KW-1185">Reference proteome</keyword>
<evidence type="ECO:0000256" key="7">
    <source>
        <dbReference type="ARBA" id="ARBA00022842"/>
    </source>
</evidence>
<evidence type="ECO:0000256" key="3">
    <source>
        <dbReference type="ARBA" id="ARBA00012453"/>
    </source>
</evidence>
<feature type="short sequence motif" description="Nudix box" evidence="14">
    <location>
        <begin position="93"/>
        <end position="115"/>
    </location>
</feature>
<evidence type="ECO:0000259" key="15">
    <source>
        <dbReference type="PROSITE" id="PS51462"/>
    </source>
</evidence>
<dbReference type="GO" id="GO:0006753">
    <property type="term" value="P:nucleoside phosphate metabolic process"/>
    <property type="evidence" value="ECO:0007669"/>
    <property type="project" value="TreeGrafter"/>
</dbReference>
<organism evidence="16 17">
    <name type="scientific">Legionella hackeliae</name>
    <dbReference type="NCBI Taxonomy" id="449"/>
    <lineage>
        <taxon>Bacteria</taxon>
        <taxon>Pseudomonadati</taxon>
        <taxon>Pseudomonadota</taxon>
        <taxon>Gammaproteobacteria</taxon>
        <taxon>Legionellales</taxon>
        <taxon>Legionellaceae</taxon>
        <taxon>Legionella</taxon>
    </lineage>
</organism>
<dbReference type="EMBL" id="LN681225">
    <property type="protein sequence ID" value="CEK09203.1"/>
    <property type="molecule type" value="Genomic_DNA"/>
</dbReference>
<feature type="domain" description="Nudix hydrolase" evidence="15">
    <location>
        <begin position="49"/>
        <end position="193"/>
    </location>
</feature>
<dbReference type="PANTHER" id="PTHR11839">
    <property type="entry name" value="UDP/ADP-SUGAR PYROPHOSPHATASE"/>
    <property type="match status" value="1"/>
</dbReference>
<evidence type="ECO:0000313" key="16">
    <source>
        <dbReference type="EMBL" id="CEK09203.1"/>
    </source>
</evidence>
<keyword evidence="6" id="KW-0378">Hydrolase</keyword>
<dbReference type="GO" id="GO:0005829">
    <property type="term" value="C:cytosol"/>
    <property type="evidence" value="ECO:0007669"/>
    <property type="project" value="TreeGrafter"/>
</dbReference>
<accession>A0A0A8UKH3</accession>
<dbReference type="NCBIfam" id="TIGR00052">
    <property type="entry name" value="nudix-type nucleoside diphosphatase, YffH/AdpP family"/>
    <property type="match status" value="1"/>
</dbReference>
<dbReference type="PANTHER" id="PTHR11839:SF5">
    <property type="entry name" value="ADP-RIBOSE PYROPHOSPHATASE"/>
    <property type="match status" value="1"/>
</dbReference>
<dbReference type="HOGENOM" id="CLU_062658_6_1_6"/>
<dbReference type="GO" id="GO:0019144">
    <property type="term" value="F:ADP-sugar diphosphatase activity"/>
    <property type="evidence" value="ECO:0007669"/>
    <property type="project" value="TreeGrafter"/>
</dbReference>
<dbReference type="InterPro" id="IPR015797">
    <property type="entry name" value="NUDIX_hydrolase-like_dom_sf"/>
</dbReference>
<evidence type="ECO:0000256" key="12">
    <source>
        <dbReference type="ARBA" id="ARBA00049546"/>
    </source>
</evidence>
<evidence type="ECO:0000256" key="11">
    <source>
        <dbReference type="ARBA" id="ARBA00033056"/>
    </source>
</evidence>
<evidence type="ECO:0000256" key="2">
    <source>
        <dbReference type="ARBA" id="ARBA00007482"/>
    </source>
</evidence>
<sequence length="204" mass="22672">MTSMAKKTKCILKKVCHEGYLNVASYDLEFPSFNPTKKVVKATNRELVSQADSILVLLYVPDVDSFLLCQEFRLGVCLNPGQDDPFILECVSGTVGKHDHPDNTASKEVYEETGVKVSNLIKIAVAYKSPGILTEKCHLYYAEVGGVPPTGLYGLGDEEEIKTSLIGRNDVYQLMDEMRIMDGATLIALNWFRAKQSQIFPSIE</sequence>
<dbReference type="PROSITE" id="PS51462">
    <property type="entry name" value="NUDIX"/>
    <property type="match status" value="1"/>
</dbReference>
<dbReference type="PATRIC" id="fig|449.7.peg.1869"/>
<evidence type="ECO:0000256" key="4">
    <source>
        <dbReference type="ARBA" id="ARBA00013297"/>
    </source>
</evidence>
<evidence type="ECO:0000256" key="10">
    <source>
        <dbReference type="ARBA" id="ARBA00030308"/>
    </source>
</evidence>
<comment type="catalytic activity">
    <reaction evidence="12">
        <text>ADP-D-ribose + H2O = D-ribose 5-phosphate + AMP + 2 H(+)</text>
        <dbReference type="Rhea" id="RHEA:10412"/>
        <dbReference type="ChEBI" id="CHEBI:15377"/>
        <dbReference type="ChEBI" id="CHEBI:15378"/>
        <dbReference type="ChEBI" id="CHEBI:57967"/>
        <dbReference type="ChEBI" id="CHEBI:78346"/>
        <dbReference type="ChEBI" id="CHEBI:456215"/>
        <dbReference type="EC" id="3.6.1.13"/>
    </reaction>
</comment>
<evidence type="ECO:0000256" key="9">
    <source>
        <dbReference type="ARBA" id="ARBA00030162"/>
    </source>
</evidence>
<feature type="binding site" evidence="13">
    <location>
        <position position="112"/>
    </location>
    <ligand>
        <name>Mg(2+)</name>
        <dbReference type="ChEBI" id="CHEBI:18420"/>
        <label>1</label>
    </ligand>
</feature>
<evidence type="ECO:0000256" key="8">
    <source>
        <dbReference type="ARBA" id="ARBA00025164"/>
    </source>
</evidence>
<evidence type="ECO:0000256" key="14">
    <source>
        <dbReference type="PIRSR" id="PIRSR604385-3"/>
    </source>
</evidence>
<gene>
    <name evidence="16" type="ORF">LHA_0083</name>
</gene>
<protein>
    <recommendedName>
        <fullName evidence="4">ADP-ribose pyrophosphatase</fullName>
        <ecNumber evidence="3">3.6.1.13</ecNumber>
    </recommendedName>
    <alternativeName>
        <fullName evidence="9">ADP-ribose diphosphatase</fullName>
    </alternativeName>
    <alternativeName>
        <fullName evidence="11">ADP-ribose phosphohydrolase</fullName>
    </alternativeName>
    <alternativeName>
        <fullName evidence="10">Adenosine diphosphoribose pyrophosphatase</fullName>
    </alternativeName>
</protein>
<dbReference type="KEGG" id="lha:LHA_0083"/>
<comment type="cofactor">
    <cofactor evidence="1 13">
        <name>Mg(2+)</name>
        <dbReference type="ChEBI" id="CHEBI:18420"/>
    </cofactor>
</comment>
<dbReference type="Gene3D" id="3.90.79.10">
    <property type="entry name" value="Nucleoside Triphosphate Pyrophosphohydrolase"/>
    <property type="match status" value="1"/>
</dbReference>
<reference evidence="17" key="1">
    <citation type="submission" date="2014-09" db="EMBL/GenBank/DDBJ databases">
        <authorList>
            <person name="Gomez-Valero L."/>
        </authorList>
    </citation>
    <scope>NUCLEOTIDE SEQUENCE [LARGE SCALE GENOMIC DNA]</scope>
    <source>
        <strain evidence="17">ATCC35250</strain>
    </source>
</reference>
<dbReference type="STRING" id="449.LHA_0083"/>
<proteinExistence type="inferred from homology"/>
<keyword evidence="7 13" id="KW-0460">Magnesium</keyword>
<dbReference type="GO" id="GO:0047631">
    <property type="term" value="F:ADP-ribose diphosphatase activity"/>
    <property type="evidence" value="ECO:0007669"/>
    <property type="project" value="UniProtKB-EC"/>
</dbReference>
<evidence type="ECO:0000256" key="1">
    <source>
        <dbReference type="ARBA" id="ARBA00001946"/>
    </source>
</evidence>
<dbReference type="Proteomes" id="UP000032803">
    <property type="component" value="Chromosome I"/>
</dbReference>
<dbReference type="InterPro" id="IPR004385">
    <property type="entry name" value="NDP_pyrophosphatase"/>
</dbReference>
<dbReference type="GO" id="GO:0046872">
    <property type="term" value="F:metal ion binding"/>
    <property type="evidence" value="ECO:0007669"/>
    <property type="project" value="UniProtKB-KW"/>
</dbReference>
<feature type="binding site" evidence="13">
    <location>
        <position position="108"/>
    </location>
    <ligand>
        <name>Mg(2+)</name>
        <dbReference type="ChEBI" id="CHEBI:18420"/>
        <label>1</label>
    </ligand>
</feature>
<dbReference type="EC" id="3.6.1.13" evidence="3"/>
<feature type="binding site" evidence="13">
    <location>
        <position position="159"/>
    </location>
    <ligand>
        <name>Mg(2+)</name>
        <dbReference type="ChEBI" id="CHEBI:18420"/>
        <label>1</label>
    </ligand>
</feature>
<evidence type="ECO:0000256" key="5">
    <source>
        <dbReference type="ARBA" id="ARBA00022723"/>
    </source>
</evidence>
<dbReference type="SUPFAM" id="SSF55811">
    <property type="entry name" value="Nudix"/>
    <property type="match status" value="1"/>
</dbReference>
<dbReference type="InterPro" id="IPR000086">
    <property type="entry name" value="NUDIX_hydrolase_dom"/>
</dbReference>
<evidence type="ECO:0000313" key="17">
    <source>
        <dbReference type="Proteomes" id="UP000032803"/>
    </source>
</evidence>